<evidence type="ECO:0000256" key="10">
    <source>
        <dbReference type="SAM" id="SignalP"/>
    </source>
</evidence>
<comment type="subcellular location">
    <subcellularLocation>
        <location evidence="1">Cell outer membrane</location>
        <topology evidence="1">Lipid-anchor</topology>
    </subcellularLocation>
</comment>
<keyword evidence="7" id="KW-0564">Palmitate</keyword>
<feature type="signal peptide" evidence="10">
    <location>
        <begin position="1"/>
        <end position="17"/>
    </location>
</feature>
<evidence type="ECO:0000256" key="8">
    <source>
        <dbReference type="ARBA" id="ARBA00023237"/>
    </source>
</evidence>
<keyword evidence="9" id="KW-0449">Lipoprotein</keyword>
<dbReference type="GO" id="GO:0009279">
    <property type="term" value="C:cell outer membrane"/>
    <property type="evidence" value="ECO:0007669"/>
    <property type="project" value="UniProtKB-SubCell"/>
</dbReference>
<keyword evidence="12" id="KW-1185">Reference proteome</keyword>
<keyword evidence="5" id="KW-0843">Virulence</keyword>
<evidence type="ECO:0000256" key="7">
    <source>
        <dbReference type="ARBA" id="ARBA00023139"/>
    </source>
</evidence>
<evidence type="ECO:0000256" key="9">
    <source>
        <dbReference type="ARBA" id="ARBA00023288"/>
    </source>
</evidence>
<accession>A0A3D8J2T7</accession>
<dbReference type="Proteomes" id="UP000257045">
    <property type="component" value="Unassembled WGS sequence"/>
</dbReference>
<keyword evidence="8" id="KW-0998">Cell outer membrane</keyword>
<protein>
    <submittedName>
        <fullName evidence="11">Toxin</fullName>
    </submittedName>
</protein>
<evidence type="ECO:0000256" key="6">
    <source>
        <dbReference type="ARBA" id="ARBA00023136"/>
    </source>
</evidence>
<dbReference type="RefSeq" id="WP_115568923.1">
    <property type="nucleotide sequence ID" value="NZ_NXLV01000002.1"/>
</dbReference>
<reference evidence="11 12" key="1">
    <citation type="submission" date="2018-04" db="EMBL/GenBank/DDBJ databases">
        <title>Novel Campyloabacter and Helicobacter Species and Strains.</title>
        <authorList>
            <person name="Mannion A.J."/>
            <person name="Shen Z."/>
            <person name="Fox J.G."/>
        </authorList>
    </citation>
    <scope>NUCLEOTIDE SEQUENCE [LARGE SCALE GENOMIC DNA]</scope>
    <source>
        <strain evidence="11 12">MIT 04-9366</strain>
    </source>
</reference>
<evidence type="ECO:0000256" key="2">
    <source>
        <dbReference type="ARBA" id="ARBA00022656"/>
    </source>
</evidence>
<dbReference type="InterPro" id="IPR035992">
    <property type="entry name" value="Ricin_B-like_lectins"/>
</dbReference>
<dbReference type="Pfam" id="PF03498">
    <property type="entry name" value="CDtoxinA"/>
    <property type="match status" value="1"/>
</dbReference>
<dbReference type="SUPFAM" id="SSF50370">
    <property type="entry name" value="Ricin B-like lectins"/>
    <property type="match status" value="1"/>
</dbReference>
<keyword evidence="3 10" id="KW-0732">Signal</keyword>
<name>A0A3D8J2T7_9HELI</name>
<keyword evidence="4" id="KW-0430">Lectin</keyword>
<dbReference type="InterPro" id="IPR003558">
    <property type="entry name" value="CDtoxinA/C"/>
</dbReference>
<feature type="chain" id="PRO_5017533719" evidence="10">
    <location>
        <begin position="18"/>
        <end position="186"/>
    </location>
</feature>
<dbReference type="AlphaFoldDB" id="A0A3D8J2T7"/>
<sequence>MKKVYLALLLMIGLLYAQDPIEDLPDFTPQFSIRSLYSGDILISKKSSMPTPNWKIRDVTIPELAKSDFAEALFKLGYVQFYHPQDDNRCIGIDEAGFFTDRNCKQDIDSKKYETIFSIMPTNTGAVQIRSLVLDKNQCISVFHTTAIPRGRDFGINPCDFSALVLIDLKTLLILAPPLGEFMLNN</sequence>
<evidence type="ECO:0000256" key="4">
    <source>
        <dbReference type="ARBA" id="ARBA00022734"/>
    </source>
</evidence>
<evidence type="ECO:0000256" key="5">
    <source>
        <dbReference type="ARBA" id="ARBA00023026"/>
    </source>
</evidence>
<dbReference type="EMBL" id="NXLV01000002">
    <property type="protein sequence ID" value="RDU71713.1"/>
    <property type="molecule type" value="Genomic_DNA"/>
</dbReference>
<evidence type="ECO:0000256" key="1">
    <source>
        <dbReference type="ARBA" id="ARBA00004459"/>
    </source>
</evidence>
<gene>
    <name evidence="11" type="ORF">CQA58_01360</name>
</gene>
<dbReference type="CDD" id="cd23413">
    <property type="entry name" value="beta-trefoil_Ricin_CdtC"/>
    <property type="match status" value="1"/>
</dbReference>
<evidence type="ECO:0000313" key="12">
    <source>
        <dbReference type="Proteomes" id="UP000257045"/>
    </source>
</evidence>
<keyword evidence="6" id="KW-0472">Membrane</keyword>
<dbReference type="GO" id="GO:0090729">
    <property type="term" value="F:toxin activity"/>
    <property type="evidence" value="ECO:0007669"/>
    <property type="project" value="UniProtKB-KW"/>
</dbReference>
<organism evidence="11 12">
    <name type="scientific">Helicobacter brantae</name>
    <dbReference type="NCBI Taxonomy" id="375927"/>
    <lineage>
        <taxon>Bacteria</taxon>
        <taxon>Pseudomonadati</taxon>
        <taxon>Campylobacterota</taxon>
        <taxon>Epsilonproteobacteria</taxon>
        <taxon>Campylobacterales</taxon>
        <taxon>Helicobacteraceae</taxon>
        <taxon>Helicobacter</taxon>
    </lineage>
</organism>
<dbReference type="OrthoDB" id="5322270at2"/>
<evidence type="ECO:0000313" key="11">
    <source>
        <dbReference type="EMBL" id="RDU71713.1"/>
    </source>
</evidence>
<dbReference type="Gene3D" id="2.80.10.50">
    <property type="match status" value="1"/>
</dbReference>
<dbReference type="GO" id="GO:0030246">
    <property type="term" value="F:carbohydrate binding"/>
    <property type="evidence" value="ECO:0007669"/>
    <property type="project" value="UniProtKB-KW"/>
</dbReference>
<proteinExistence type="predicted"/>
<keyword evidence="2" id="KW-0800">Toxin</keyword>
<comment type="caution">
    <text evidence="11">The sequence shown here is derived from an EMBL/GenBank/DDBJ whole genome shotgun (WGS) entry which is preliminary data.</text>
</comment>
<evidence type="ECO:0000256" key="3">
    <source>
        <dbReference type="ARBA" id="ARBA00022729"/>
    </source>
</evidence>